<evidence type="ECO:0000313" key="3">
    <source>
        <dbReference type="Proteomes" id="UP000255024"/>
    </source>
</evidence>
<evidence type="ECO:0000256" key="1">
    <source>
        <dbReference type="SAM" id="SignalP"/>
    </source>
</evidence>
<dbReference type="Pfam" id="PF11751">
    <property type="entry name" value="PorP_SprF"/>
    <property type="match status" value="1"/>
</dbReference>
<reference evidence="2 3" key="1">
    <citation type="submission" date="2018-06" db="EMBL/GenBank/DDBJ databases">
        <authorList>
            <consortium name="Pathogen Informatics"/>
            <person name="Doyle S."/>
        </authorList>
    </citation>
    <scope>NUCLEOTIDE SEQUENCE [LARGE SCALE GENOMIC DNA]</scope>
    <source>
        <strain evidence="2 3">NCTC11179</strain>
    </source>
</reference>
<keyword evidence="3" id="KW-1185">Reference proteome</keyword>
<feature type="chain" id="PRO_5017019875" evidence="1">
    <location>
        <begin position="25"/>
        <end position="309"/>
    </location>
</feature>
<sequence length="309" mass="34105">MEKKTIYYGLSLVVLSFLSPLVHAQQDPQYTHYMYNHSNINPAYAGSTEGLQLFGLYRTQWVGLDGAPKTATLSATTPLGTSGLGLGVNFTNDRIGVMNENTLSIDLSYAIDLNYNYKLAFGLKGSGSLLDVTYSDLNIYDGTDPVAGTDISNSFTPNLGAGLFLYSDKSYVGVSAPNLFTQARYDDNQLNTLNQKLHLYVTGGYVFDLNANLQFKPAAMIKMEEGSPLQVDVSANFMFMEKFTLGAAYRWDASVSGLVGFQVSKNLMLGYSYDADTSRLAHYNSGSHEVFLRFNLFNSHKRIAAPRFF</sequence>
<organism evidence="2 3">
    <name type="scientific">Myroides odoratus</name>
    <name type="common">Flavobacterium odoratum</name>
    <dbReference type="NCBI Taxonomy" id="256"/>
    <lineage>
        <taxon>Bacteria</taxon>
        <taxon>Pseudomonadati</taxon>
        <taxon>Bacteroidota</taxon>
        <taxon>Flavobacteriia</taxon>
        <taxon>Flavobacteriales</taxon>
        <taxon>Flavobacteriaceae</taxon>
        <taxon>Myroides</taxon>
    </lineage>
</organism>
<gene>
    <name evidence="2" type="ORF">NCTC11179_00035</name>
</gene>
<dbReference type="InterPro" id="IPR019861">
    <property type="entry name" value="PorP/SprF_Bacteroidetes"/>
</dbReference>
<dbReference type="AlphaFoldDB" id="A0A378RLJ9"/>
<dbReference type="NCBIfam" id="TIGR03519">
    <property type="entry name" value="T9SS_PorP_fam"/>
    <property type="match status" value="1"/>
</dbReference>
<accession>A0A378RLJ9</accession>
<dbReference type="EMBL" id="UGQL01000001">
    <property type="protein sequence ID" value="STZ26520.1"/>
    <property type="molecule type" value="Genomic_DNA"/>
</dbReference>
<name>A0A378RLJ9_MYROD</name>
<evidence type="ECO:0000313" key="2">
    <source>
        <dbReference type="EMBL" id="STZ26520.1"/>
    </source>
</evidence>
<feature type="signal peptide" evidence="1">
    <location>
        <begin position="1"/>
        <end position="24"/>
    </location>
</feature>
<proteinExistence type="predicted"/>
<dbReference type="Proteomes" id="UP000255024">
    <property type="component" value="Unassembled WGS sequence"/>
</dbReference>
<protein>
    <submittedName>
        <fullName evidence="2">Bacteroidetes-specific putative membrane protein</fullName>
    </submittedName>
</protein>
<keyword evidence="1" id="KW-0732">Signal</keyword>